<dbReference type="GO" id="GO:0004113">
    <property type="term" value="F:2',3'-cyclic-nucleotide 3'-phosphodiesterase activity"/>
    <property type="evidence" value="ECO:0007669"/>
    <property type="project" value="InterPro"/>
</dbReference>
<dbReference type="Proteomes" id="UP000253420">
    <property type="component" value="Unassembled WGS sequence"/>
</dbReference>
<comment type="caution">
    <text evidence="2">The sequence shown here is derived from an EMBL/GenBank/DDBJ whole genome shotgun (WGS) entry which is preliminary data.</text>
</comment>
<evidence type="ECO:0000313" key="2">
    <source>
        <dbReference type="EMBL" id="RCS23470.1"/>
    </source>
</evidence>
<dbReference type="InterPro" id="IPR009097">
    <property type="entry name" value="Cyclic_Pdiesterase"/>
</dbReference>
<dbReference type="PANTHER" id="PTHR35561:SF1">
    <property type="entry name" value="RNA 2',3'-CYCLIC PHOSPHODIESTERASE"/>
    <property type="match status" value="1"/>
</dbReference>
<dbReference type="PANTHER" id="PTHR35561">
    <property type="entry name" value="RNA 2',3'-CYCLIC PHOSPHODIESTERASE"/>
    <property type="match status" value="1"/>
</dbReference>
<gene>
    <name evidence="2" type="ORF">DUT91_14465</name>
</gene>
<dbReference type="Gene3D" id="3.90.1140.10">
    <property type="entry name" value="Cyclic phosphodiesterase"/>
    <property type="match status" value="1"/>
</dbReference>
<keyword evidence="2" id="KW-0436">Ligase</keyword>
<keyword evidence="3" id="KW-1185">Reference proteome</keyword>
<proteinExistence type="predicted"/>
<evidence type="ECO:0000313" key="3">
    <source>
        <dbReference type="Proteomes" id="UP000253420"/>
    </source>
</evidence>
<name>A0A368K617_9HYPH</name>
<dbReference type="SUPFAM" id="SSF55144">
    <property type="entry name" value="LigT-like"/>
    <property type="match status" value="1"/>
</dbReference>
<dbReference type="AlphaFoldDB" id="A0A368K617"/>
<accession>A0A368K617</accession>
<dbReference type="InterPro" id="IPR004175">
    <property type="entry name" value="RNA_CPDase"/>
</dbReference>
<dbReference type="GO" id="GO:0016874">
    <property type="term" value="F:ligase activity"/>
    <property type="evidence" value="ECO:0007669"/>
    <property type="project" value="UniProtKB-KW"/>
</dbReference>
<dbReference type="EMBL" id="QOZG01000005">
    <property type="protein sequence ID" value="RCS23470.1"/>
    <property type="molecule type" value="Genomic_DNA"/>
</dbReference>
<keyword evidence="1" id="KW-0378">Hydrolase</keyword>
<protein>
    <submittedName>
        <fullName evidence="2">2'-5' RNA ligase</fullName>
    </submittedName>
</protein>
<evidence type="ECO:0000256" key="1">
    <source>
        <dbReference type="ARBA" id="ARBA00022801"/>
    </source>
</evidence>
<organism evidence="2 3">
    <name type="scientific">Phyllobacterium salinisoli</name>
    <dbReference type="NCBI Taxonomy" id="1899321"/>
    <lineage>
        <taxon>Bacteria</taxon>
        <taxon>Pseudomonadati</taxon>
        <taxon>Pseudomonadota</taxon>
        <taxon>Alphaproteobacteria</taxon>
        <taxon>Hyphomicrobiales</taxon>
        <taxon>Phyllobacteriaceae</taxon>
        <taxon>Phyllobacterium</taxon>
    </lineage>
</organism>
<dbReference type="Pfam" id="PF13563">
    <property type="entry name" value="2_5_RNA_ligase2"/>
    <property type="match status" value="1"/>
</dbReference>
<dbReference type="GO" id="GO:0008664">
    <property type="term" value="F:RNA 2',3'-cyclic 3'-phosphodiesterase activity"/>
    <property type="evidence" value="ECO:0007669"/>
    <property type="project" value="InterPro"/>
</dbReference>
<reference evidence="2 3" key="1">
    <citation type="submission" date="2018-07" db="EMBL/GenBank/DDBJ databases">
        <title>The draft genome of Phyllobacterium salinisoli.</title>
        <authorList>
            <person name="Liu L."/>
            <person name="Li L."/>
            <person name="Zhang X."/>
            <person name="Liang L."/>
        </authorList>
    </citation>
    <scope>NUCLEOTIDE SEQUENCE [LARGE SCALE GENOMIC DNA]</scope>
    <source>
        <strain evidence="2 3">LLAN61</strain>
    </source>
</reference>
<sequence>MASIGTAARCRLLPFVPDMFYAVVLEERGTFVRCPMQESFEFLEDLPPRPRRPERLFFCLFPHFEAAFLARHFAEQFVWKHHLAGNLLQQQRLHVSLHHIGDFRRLREKFIYAAGLAARAVSMRPFEVTCRSIMSFESAPSRKRPLVLLGESDPLLELHKCLGAAMKKNGLRTAEHFVPHMTLSYGSKPVALQATEPIRFVVDEFALVHSKLWLTEYDVLGRWPLGG</sequence>